<proteinExistence type="inferred from homology"/>
<dbReference type="Gene3D" id="1.10.10.10">
    <property type="entry name" value="Winged helix-like DNA-binding domain superfamily/Winged helix DNA-binding domain"/>
    <property type="match status" value="1"/>
</dbReference>
<dbReference type="InterPro" id="IPR036388">
    <property type="entry name" value="WH-like_DNA-bd_sf"/>
</dbReference>
<keyword evidence="2" id="KW-0805">Transcription regulation</keyword>
<dbReference type="GO" id="GO:0003700">
    <property type="term" value="F:DNA-binding transcription factor activity"/>
    <property type="evidence" value="ECO:0007669"/>
    <property type="project" value="InterPro"/>
</dbReference>
<evidence type="ECO:0000313" key="7">
    <source>
        <dbReference type="Proteomes" id="UP000013117"/>
    </source>
</evidence>
<dbReference type="EMBL" id="APPN01000063">
    <property type="protein sequence ID" value="ENV33851.1"/>
    <property type="molecule type" value="Genomic_DNA"/>
</dbReference>
<dbReference type="PATRIC" id="fig|1120926.3.peg.1784"/>
<dbReference type="Pfam" id="PF03466">
    <property type="entry name" value="LysR_substrate"/>
    <property type="match status" value="1"/>
</dbReference>
<evidence type="ECO:0000256" key="3">
    <source>
        <dbReference type="ARBA" id="ARBA00023125"/>
    </source>
</evidence>
<dbReference type="HOGENOM" id="CLU_039613_37_0_6"/>
<gene>
    <name evidence="6" type="ORF">F960_01857</name>
</gene>
<evidence type="ECO:0000313" key="6">
    <source>
        <dbReference type="EMBL" id="ENV33851.1"/>
    </source>
</evidence>
<evidence type="ECO:0000256" key="1">
    <source>
        <dbReference type="ARBA" id="ARBA00009437"/>
    </source>
</evidence>
<comment type="similarity">
    <text evidence="1">Belongs to the LysR transcriptional regulatory family.</text>
</comment>
<dbReference type="PRINTS" id="PR00039">
    <property type="entry name" value="HTHLYSR"/>
</dbReference>
<feature type="domain" description="HTH lysR-type" evidence="5">
    <location>
        <begin position="23"/>
        <end position="80"/>
    </location>
</feature>
<dbReference type="GO" id="GO:0006351">
    <property type="term" value="P:DNA-templated transcription"/>
    <property type="evidence" value="ECO:0007669"/>
    <property type="project" value="TreeGrafter"/>
</dbReference>
<keyword evidence="7" id="KW-1185">Reference proteome</keyword>
<dbReference type="PANTHER" id="PTHR30537:SF26">
    <property type="entry name" value="GLYCINE CLEAVAGE SYSTEM TRANSCRIPTIONAL ACTIVATOR"/>
    <property type="match status" value="1"/>
</dbReference>
<protein>
    <recommendedName>
        <fullName evidence="5">HTH lysR-type domain-containing protein</fullName>
    </recommendedName>
</protein>
<keyword evidence="3" id="KW-0238">DNA-binding</keyword>
<accession>N8YB23</accession>
<dbReference type="PROSITE" id="PS50931">
    <property type="entry name" value="HTH_LYSR"/>
    <property type="match status" value="1"/>
</dbReference>
<evidence type="ECO:0000259" key="5">
    <source>
        <dbReference type="PROSITE" id="PS50931"/>
    </source>
</evidence>
<dbReference type="InterPro" id="IPR005119">
    <property type="entry name" value="LysR_subst-bd"/>
</dbReference>
<evidence type="ECO:0000256" key="4">
    <source>
        <dbReference type="ARBA" id="ARBA00023163"/>
    </source>
</evidence>
<dbReference type="InterPro" id="IPR036390">
    <property type="entry name" value="WH_DNA-bd_sf"/>
</dbReference>
<dbReference type="Proteomes" id="UP000013117">
    <property type="component" value="Unassembled WGS sequence"/>
</dbReference>
<comment type="caution">
    <text evidence="6">The sequence shown here is derived from an EMBL/GenBank/DDBJ whole genome shotgun (WGS) entry which is preliminary data.</text>
</comment>
<dbReference type="FunFam" id="1.10.10.10:FF:000001">
    <property type="entry name" value="LysR family transcriptional regulator"/>
    <property type="match status" value="1"/>
</dbReference>
<dbReference type="GO" id="GO:0043565">
    <property type="term" value="F:sequence-specific DNA binding"/>
    <property type="evidence" value="ECO:0007669"/>
    <property type="project" value="TreeGrafter"/>
</dbReference>
<dbReference type="Pfam" id="PF00126">
    <property type="entry name" value="HTH_1"/>
    <property type="match status" value="1"/>
</dbReference>
<evidence type="ECO:0000256" key="2">
    <source>
        <dbReference type="ARBA" id="ARBA00023015"/>
    </source>
</evidence>
<organism evidence="6 7">
    <name type="scientific">Acinetobacter gerneri DSM 14967 = CIP 107464 = MTCC 9824</name>
    <dbReference type="NCBI Taxonomy" id="1120926"/>
    <lineage>
        <taxon>Bacteria</taxon>
        <taxon>Pseudomonadati</taxon>
        <taxon>Pseudomonadota</taxon>
        <taxon>Gammaproteobacteria</taxon>
        <taxon>Moraxellales</taxon>
        <taxon>Moraxellaceae</taxon>
        <taxon>Acinetobacter</taxon>
    </lineage>
</organism>
<dbReference type="STRING" id="202952.GCA_000747725_00601"/>
<dbReference type="SUPFAM" id="SSF53850">
    <property type="entry name" value="Periplasmic binding protein-like II"/>
    <property type="match status" value="1"/>
</dbReference>
<dbReference type="InterPro" id="IPR058163">
    <property type="entry name" value="LysR-type_TF_proteobact-type"/>
</dbReference>
<dbReference type="eggNOG" id="COG0583">
    <property type="taxonomic scope" value="Bacteria"/>
</dbReference>
<dbReference type="PANTHER" id="PTHR30537">
    <property type="entry name" value="HTH-TYPE TRANSCRIPTIONAL REGULATOR"/>
    <property type="match status" value="1"/>
</dbReference>
<dbReference type="SUPFAM" id="SSF46785">
    <property type="entry name" value="Winged helix' DNA-binding domain"/>
    <property type="match status" value="1"/>
</dbReference>
<dbReference type="Gene3D" id="3.40.190.10">
    <property type="entry name" value="Periplasmic binding protein-like II"/>
    <property type="match status" value="2"/>
</dbReference>
<reference evidence="6 7" key="1">
    <citation type="submission" date="2013-02" db="EMBL/GenBank/DDBJ databases">
        <title>The Genome Sequence of Acinetobacter gerneri CIP 107464.</title>
        <authorList>
            <consortium name="The Broad Institute Genome Sequencing Platform"/>
            <consortium name="The Broad Institute Genome Sequencing Center for Infectious Disease"/>
            <person name="Cerqueira G."/>
            <person name="Feldgarden M."/>
            <person name="Courvalin P."/>
            <person name="Perichon B."/>
            <person name="Grillot-Courvalin C."/>
            <person name="Clermont D."/>
            <person name="Rocha E."/>
            <person name="Yoon E.-J."/>
            <person name="Nemec A."/>
            <person name="Walker B."/>
            <person name="Young S.K."/>
            <person name="Zeng Q."/>
            <person name="Gargeya S."/>
            <person name="Fitzgerald M."/>
            <person name="Haas B."/>
            <person name="Abouelleil A."/>
            <person name="Alvarado L."/>
            <person name="Arachchi H.M."/>
            <person name="Berlin A.M."/>
            <person name="Chapman S.B."/>
            <person name="Dewar J."/>
            <person name="Goldberg J."/>
            <person name="Griggs A."/>
            <person name="Gujja S."/>
            <person name="Hansen M."/>
            <person name="Howarth C."/>
            <person name="Imamovic A."/>
            <person name="Larimer J."/>
            <person name="McCowan C."/>
            <person name="Murphy C."/>
            <person name="Neiman D."/>
            <person name="Pearson M."/>
            <person name="Priest M."/>
            <person name="Roberts A."/>
            <person name="Saif S."/>
            <person name="Shea T."/>
            <person name="Sisk P."/>
            <person name="Sykes S."/>
            <person name="Wortman J."/>
            <person name="Nusbaum C."/>
            <person name="Birren B."/>
        </authorList>
    </citation>
    <scope>NUCLEOTIDE SEQUENCE [LARGE SCALE GENOMIC DNA]</scope>
    <source>
        <strain evidence="6 7">CIP 107464</strain>
    </source>
</reference>
<name>N8YB23_9GAMM</name>
<sequence length="320" mass="36870">MMSLHAISELNSSVVLIMSDLHYSLEQLLAFQYVADDMSFKKAAEKLHLSSTALSHRISKLEKLLEIKLFERKTRAISLTPEGEYLYKHVQNGFMTIQKALNDLQQKKQKMFTITTTPPFASEWLIPYLPELQALFPQVIFRVHASYDPVNMLTDQYDLAIRYGLGAYRDLNTELLVNDEYVAVSHAFFDENTLDWSTVPLIHFSWGEEYCPLKINWQVWYQNQGMQISAGQRQVFYNEENHAIQAVLSGQGVALLSSVAINNYLKHGTLKVISPFKLSAMNYYFLSRSNEDEVVNKTKAWCREKLFSVIDCEPSATWIN</sequence>
<dbReference type="InterPro" id="IPR000847">
    <property type="entry name" value="LysR_HTH_N"/>
</dbReference>
<keyword evidence="4" id="KW-0804">Transcription</keyword>
<dbReference type="AlphaFoldDB" id="N8YB23"/>